<dbReference type="EMBL" id="KI658524">
    <property type="protein sequence ID" value="ETN82269.1"/>
    <property type="molecule type" value="Genomic_DNA"/>
</dbReference>
<dbReference type="Gene3D" id="3.30.70.270">
    <property type="match status" value="1"/>
</dbReference>
<dbReference type="PROSITE" id="PS50173">
    <property type="entry name" value="UMUC"/>
    <property type="match status" value="1"/>
</dbReference>
<dbReference type="STRING" id="51031.W2TKX9"/>
<dbReference type="PANTHER" id="PTHR45990">
    <property type="entry name" value="DNA REPAIR PROTEIN REV1"/>
    <property type="match status" value="1"/>
</dbReference>
<dbReference type="GO" id="GO:0003887">
    <property type="term" value="F:DNA-directed DNA polymerase activity"/>
    <property type="evidence" value="ECO:0007669"/>
    <property type="project" value="TreeGrafter"/>
</dbReference>
<dbReference type="GO" id="GO:0042276">
    <property type="term" value="P:error-prone translesion synthesis"/>
    <property type="evidence" value="ECO:0007669"/>
    <property type="project" value="TreeGrafter"/>
</dbReference>
<dbReference type="InterPro" id="IPR001126">
    <property type="entry name" value="UmuC"/>
</dbReference>
<dbReference type="PANTHER" id="PTHR45990:SF1">
    <property type="entry name" value="DNA REPAIR PROTEIN REV1"/>
    <property type="match status" value="1"/>
</dbReference>
<dbReference type="Proteomes" id="UP000053676">
    <property type="component" value="Unassembled WGS sequence"/>
</dbReference>
<dbReference type="SUPFAM" id="SSF56672">
    <property type="entry name" value="DNA/RNA polymerases"/>
    <property type="match status" value="1"/>
</dbReference>
<dbReference type="OMA" id="CDEMYID"/>
<dbReference type="AlphaFoldDB" id="W2TKX9"/>
<evidence type="ECO:0000259" key="1">
    <source>
        <dbReference type="PROSITE" id="PS50173"/>
    </source>
</evidence>
<feature type="non-terminal residue" evidence="2">
    <location>
        <position position="137"/>
    </location>
</feature>
<dbReference type="OrthoDB" id="427711at2759"/>
<sequence>MIVRDAIKRCPQLVCLPYAFDEYRVVAKAIYTIVSRYTLEIKAVSCDEMYIDFTNLLKEVCYFGVFRFLLAVVLRINNAASVAEHLRAEIKRETGCPASVGIGSNTLIARLATRYAKPDGVRYVPSSESDFFIANEK</sequence>
<dbReference type="InterPro" id="IPR043128">
    <property type="entry name" value="Rev_trsase/Diguanyl_cyclase"/>
</dbReference>
<dbReference type="GO" id="GO:0017125">
    <property type="term" value="F:deoxycytidyl transferase activity"/>
    <property type="evidence" value="ECO:0007669"/>
    <property type="project" value="TreeGrafter"/>
</dbReference>
<evidence type="ECO:0000313" key="2">
    <source>
        <dbReference type="EMBL" id="ETN82269.1"/>
    </source>
</evidence>
<organism evidence="2 3">
    <name type="scientific">Necator americanus</name>
    <name type="common">Human hookworm</name>
    <dbReference type="NCBI Taxonomy" id="51031"/>
    <lineage>
        <taxon>Eukaryota</taxon>
        <taxon>Metazoa</taxon>
        <taxon>Ecdysozoa</taxon>
        <taxon>Nematoda</taxon>
        <taxon>Chromadorea</taxon>
        <taxon>Rhabditida</taxon>
        <taxon>Rhabditina</taxon>
        <taxon>Rhabditomorpha</taxon>
        <taxon>Strongyloidea</taxon>
        <taxon>Ancylostomatidae</taxon>
        <taxon>Bunostominae</taxon>
        <taxon>Necator</taxon>
    </lineage>
</organism>
<reference evidence="3" key="1">
    <citation type="journal article" date="2014" name="Nat. Genet.">
        <title>Genome of the human hookworm Necator americanus.</title>
        <authorList>
            <person name="Tang Y.T."/>
            <person name="Gao X."/>
            <person name="Rosa B.A."/>
            <person name="Abubucker S."/>
            <person name="Hallsworth-Pepin K."/>
            <person name="Martin J."/>
            <person name="Tyagi R."/>
            <person name="Heizer E."/>
            <person name="Zhang X."/>
            <person name="Bhonagiri-Palsikar V."/>
            <person name="Minx P."/>
            <person name="Warren W.C."/>
            <person name="Wang Q."/>
            <person name="Zhan B."/>
            <person name="Hotez P.J."/>
            <person name="Sternberg P.W."/>
            <person name="Dougall A."/>
            <person name="Gaze S.T."/>
            <person name="Mulvenna J."/>
            <person name="Sotillo J."/>
            <person name="Ranganathan S."/>
            <person name="Rabelo E.M."/>
            <person name="Wilson R.K."/>
            <person name="Felgner P.L."/>
            <person name="Bethony J."/>
            <person name="Hawdon J.M."/>
            <person name="Gasser R.B."/>
            <person name="Loukas A."/>
            <person name="Mitreva M."/>
        </authorList>
    </citation>
    <scope>NUCLEOTIDE SEQUENCE [LARGE SCALE GENOMIC DNA]</scope>
</reference>
<dbReference type="Pfam" id="PF00817">
    <property type="entry name" value="IMS"/>
    <property type="match status" value="1"/>
</dbReference>
<evidence type="ECO:0000313" key="3">
    <source>
        <dbReference type="Proteomes" id="UP000053676"/>
    </source>
</evidence>
<dbReference type="KEGG" id="nai:NECAME_02006"/>
<dbReference type="InterPro" id="IPR043502">
    <property type="entry name" value="DNA/RNA_pol_sf"/>
</dbReference>
<gene>
    <name evidence="2" type="ORF">NECAME_02006</name>
</gene>
<name>W2TKX9_NECAM</name>
<feature type="domain" description="UmuC" evidence="1">
    <location>
        <begin position="1"/>
        <end position="137"/>
    </location>
</feature>
<keyword evidence="3" id="KW-1185">Reference proteome</keyword>
<accession>W2TKX9</accession>
<protein>
    <recommendedName>
        <fullName evidence="1">UmuC domain-containing protein</fullName>
    </recommendedName>
</protein>
<dbReference type="GO" id="GO:0005634">
    <property type="term" value="C:nucleus"/>
    <property type="evidence" value="ECO:0007669"/>
    <property type="project" value="TreeGrafter"/>
</dbReference>
<dbReference type="GO" id="GO:0006281">
    <property type="term" value="P:DNA repair"/>
    <property type="evidence" value="ECO:0007669"/>
    <property type="project" value="InterPro"/>
</dbReference>
<proteinExistence type="predicted"/>
<dbReference type="GO" id="GO:0070987">
    <property type="term" value="P:error-free translesion synthesis"/>
    <property type="evidence" value="ECO:0007669"/>
    <property type="project" value="TreeGrafter"/>
</dbReference>